<protein>
    <submittedName>
        <fullName evidence="3">Uncharacterized protein</fullName>
    </submittedName>
</protein>
<dbReference type="AlphaFoldDB" id="A0A5B8MW29"/>
<proteinExistence type="predicted"/>
<evidence type="ECO:0000256" key="2">
    <source>
        <dbReference type="SAM" id="SignalP"/>
    </source>
</evidence>
<feature type="chain" id="PRO_5023044024" evidence="2">
    <location>
        <begin position="18"/>
        <end position="472"/>
    </location>
</feature>
<accession>A0A5B8MW29</accession>
<evidence type="ECO:0000313" key="4">
    <source>
        <dbReference type="Proteomes" id="UP000316726"/>
    </source>
</evidence>
<gene>
    <name evidence="3" type="ORF">A3770_14p72710</name>
</gene>
<sequence length="472" mass="47178">MQRLRGLLALNLTGTLGFTTSGTGKGYDKDPTMESVNTTQTACTGYYCTNKGLEEPILNQKASTGIVITGGKDASANGLVFSADLVNGVTDGVGSGITVAYNGATGEGDGSVTKSMVTHDVNLGKVEGKDKVFDQNARPQKESQADTNLMGKGSAFNIGLTTDTMDINNATLVLNLVKATDEGTTVVGKSTANILPSMKTGEANSNLRVRGGSGMGLAASGQMSNETSLALAGIIKSGTDGYNVDSTGTIKTGRSNADVQRTSKSVTNVNLNGAMSGFGLGVGAALTVKEITAPTENMTLAATLGANLIPVKGIGSSRATSEATKRGRREKSETTTSSITGGLTLPLAVGGATTGFENTYAASGAASTLAGVSRSSAVGQMSTDRAMTNSNFVGLGIAGGIAKGGSMEAMSAAGGAGLGSAGNLGPAVFALAPPIPTNFAYASAGGSPCFAPQGILPFCFSGGRRSLLLLVA</sequence>
<keyword evidence="4" id="KW-1185">Reference proteome</keyword>
<reference evidence="3 4" key="1">
    <citation type="submission" date="2018-07" db="EMBL/GenBank/DDBJ databases">
        <title>The complete nuclear genome of the prasinophyte Chloropicon primus (CCMP1205).</title>
        <authorList>
            <person name="Pombert J.-F."/>
            <person name="Otis C."/>
            <person name="Turmel M."/>
            <person name="Lemieux C."/>
        </authorList>
    </citation>
    <scope>NUCLEOTIDE SEQUENCE [LARGE SCALE GENOMIC DNA]</scope>
    <source>
        <strain evidence="3 4">CCMP1205</strain>
    </source>
</reference>
<organism evidence="3 4">
    <name type="scientific">Chloropicon primus</name>
    <dbReference type="NCBI Taxonomy" id="1764295"/>
    <lineage>
        <taxon>Eukaryota</taxon>
        <taxon>Viridiplantae</taxon>
        <taxon>Chlorophyta</taxon>
        <taxon>Chloropicophyceae</taxon>
        <taxon>Chloropicales</taxon>
        <taxon>Chloropicaceae</taxon>
        <taxon>Chloropicon</taxon>
    </lineage>
</organism>
<feature type="region of interest" description="Disordered" evidence="1">
    <location>
        <begin position="315"/>
        <end position="340"/>
    </location>
</feature>
<evidence type="ECO:0000256" key="1">
    <source>
        <dbReference type="SAM" id="MobiDB-lite"/>
    </source>
</evidence>
<dbReference type="EMBL" id="CP031047">
    <property type="protein sequence ID" value="QDZ24753.1"/>
    <property type="molecule type" value="Genomic_DNA"/>
</dbReference>
<evidence type="ECO:0000313" key="3">
    <source>
        <dbReference type="EMBL" id="QDZ24753.1"/>
    </source>
</evidence>
<name>A0A5B8MW29_9CHLO</name>
<feature type="signal peptide" evidence="2">
    <location>
        <begin position="1"/>
        <end position="17"/>
    </location>
</feature>
<dbReference type="Proteomes" id="UP000316726">
    <property type="component" value="Chromosome 14"/>
</dbReference>
<keyword evidence="2" id="KW-0732">Signal</keyword>